<feature type="transmembrane region" description="Helical" evidence="7">
    <location>
        <begin position="80"/>
        <end position="99"/>
    </location>
</feature>
<feature type="transmembrane region" description="Helical" evidence="7">
    <location>
        <begin position="467"/>
        <end position="491"/>
    </location>
</feature>
<feature type="transmembrane region" description="Helical" evidence="7">
    <location>
        <begin position="111"/>
        <end position="129"/>
    </location>
</feature>
<protein>
    <submittedName>
        <fullName evidence="10">Major facilitator superfamily (MFS5)</fullName>
    </submittedName>
</protein>
<dbReference type="OrthoDB" id="331466at2759"/>
<reference evidence="10 11" key="1">
    <citation type="submission" date="2014-11" db="EMBL/GenBank/DDBJ databases">
        <title>Comparative genomic analysis of Cryptosporidium hominis reveals occurrence of genetic recombination in virulent subtypes.</title>
        <authorList>
            <person name="Guo Y."/>
            <person name="Tang K."/>
            <person name="Frace M."/>
            <person name="Li N."/>
            <person name="Roellig D.M."/>
            <person name="Sammons S."/>
            <person name="Knipe K."/>
            <person name="Rowe L."/>
            <person name="Feng Y."/>
            <person name="Xiao L."/>
        </authorList>
    </citation>
    <scope>NUCLEOTIDE SEQUENCE [LARGE SCALE GENOMIC DNA]</scope>
    <source>
        <strain evidence="10">30976</strain>
    </source>
</reference>
<organism evidence="9">
    <name type="scientific">Cryptosporidium hominis</name>
    <dbReference type="NCBI Taxonomy" id="237895"/>
    <lineage>
        <taxon>Eukaryota</taxon>
        <taxon>Sar</taxon>
        <taxon>Alveolata</taxon>
        <taxon>Apicomplexa</taxon>
        <taxon>Conoidasida</taxon>
        <taxon>Coccidia</taxon>
        <taxon>Eucoccidiorida</taxon>
        <taxon>Eimeriorina</taxon>
        <taxon>Cryptosporidiidae</taxon>
        <taxon>Cryptosporidium</taxon>
    </lineage>
</organism>
<dbReference type="PANTHER" id="PTHR23505:SF9">
    <property type="entry name" value="PROTEIN, PUTATIVE-RELATED"/>
    <property type="match status" value="1"/>
</dbReference>
<feature type="transmembrane region" description="Helical" evidence="7">
    <location>
        <begin position="42"/>
        <end position="60"/>
    </location>
</feature>
<feature type="transmembrane region" description="Helical" evidence="7">
    <location>
        <begin position="431"/>
        <end position="452"/>
    </location>
</feature>
<dbReference type="GO" id="GO:0022857">
    <property type="term" value="F:transmembrane transporter activity"/>
    <property type="evidence" value="ECO:0007669"/>
    <property type="project" value="InterPro"/>
</dbReference>
<evidence type="ECO:0000256" key="2">
    <source>
        <dbReference type="ARBA" id="ARBA00022448"/>
    </source>
</evidence>
<dbReference type="EMBL" id="JTAI01000005">
    <property type="protein sequence ID" value="PPS93895.1"/>
    <property type="molecule type" value="Genomic_DNA"/>
</dbReference>
<keyword evidence="5 7" id="KW-0472">Membrane</keyword>
<feature type="domain" description="Major facilitator superfamily (MFS) profile" evidence="8">
    <location>
        <begin position="46"/>
        <end position="627"/>
    </location>
</feature>
<dbReference type="PANTHER" id="PTHR23505">
    <property type="entry name" value="SPINSTER"/>
    <property type="match status" value="1"/>
</dbReference>
<feature type="transmembrane region" description="Helical" evidence="7">
    <location>
        <begin position="199"/>
        <end position="220"/>
    </location>
</feature>
<keyword evidence="3 7" id="KW-0812">Transmembrane</keyword>
<reference evidence="10 11" key="3">
    <citation type="submission" date="2017-10" db="EMBL/GenBank/DDBJ databases">
        <title>Consistent, comparative and evidence-based genome annotation and re-annotation for the closely-related species, Cryptosporidium parvum, C. hominis and C. tyzzeri.</title>
        <authorList>
            <person name="Baptista R.P."/>
            <person name="Li Y."/>
            <person name="Sateriale A."/>
            <person name="Striepen B."/>
            <person name="Kissinger J.C."/>
        </authorList>
    </citation>
    <scope>NUCLEOTIDE SEQUENCE [LARGE SCALE GENOMIC DNA]</scope>
    <source>
        <strain evidence="10">30976</strain>
    </source>
</reference>
<evidence type="ECO:0000259" key="8">
    <source>
        <dbReference type="PROSITE" id="PS50850"/>
    </source>
</evidence>
<dbReference type="InterPro" id="IPR044770">
    <property type="entry name" value="MFS_spinster-like"/>
</dbReference>
<dbReference type="GO" id="GO:0016020">
    <property type="term" value="C:membrane"/>
    <property type="evidence" value="ECO:0007669"/>
    <property type="project" value="UniProtKB-SubCell"/>
</dbReference>
<evidence type="ECO:0000256" key="4">
    <source>
        <dbReference type="ARBA" id="ARBA00022989"/>
    </source>
</evidence>
<keyword evidence="2" id="KW-0813">Transport</keyword>
<feature type="transmembrane region" description="Helical" evidence="7">
    <location>
        <begin position="503"/>
        <end position="527"/>
    </location>
</feature>
<dbReference type="PROSITE" id="PS50850">
    <property type="entry name" value="MFS"/>
    <property type="match status" value="1"/>
</dbReference>
<dbReference type="AlphaFoldDB" id="A0A0S4TKY8"/>
<evidence type="ECO:0000256" key="5">
    <source>
        <dbReference type="ARBA" id="ARBA00023136"/>
    </source>
</evidence>
<comment type="subcellular location">
    <subcellularLocation>
        <location evidence="1">Membrane</location>
        <topology evidence="1">Multi-pass membrane protein</topology>
    </subcellularLocation>
</comment>
<evidence type="ECO:0000256" key="6">
    <source>
        <dbReference type="ARBA" id="ARBA00024338"/>
    </source>
</evidence>
<dbReference type="EMBL" id="LN877953">
    <property type="protein sequence ID" value="CUV07331.1"/>
    <property type="molecule type" value="Genomic_DNA"/>
</dbReference>
<evidence type="ECO:0000313" key="10">
    <source>
        <dbReference type="EMBL" id="PPS93895.1"/>
    </source>
</evidence>
<feature type="transmembrane region" description="Helical" evidence="7">
    <location>
        <begin position="170"/>
        <end position="193"/>
    </location>
</feature>
<proteinExistence type="inferred from homology"/>
<feature type="transmembrane region" description="Helical" evidence="7">
    <location>
        <begin position="603"/>
        <end position="623"/>
    </location>
</feature>
<dbReference type="InterPro" id="IPR020846">
    <property type="entry name" value="MFS_dom"/>
</dbReference>
<dbReference type="SUPFAM" id="SSF103473">
    <property type="entry name" value="MFS general substrate transporter"/>
    <property type="match status" value="1"/>
</dbReference>
<feature type="transmembrane region" description="Helical" evidence="7">
    <location>
        <begin position="566"/>
        <end position="591"/>
    </location>
</feature>
<keyword evidence="11" id="KW-1185">Reference proteome</keyword>
<evidence type="ECO:0000313" key="11">
    <source>
        <dbReference type="Proteomes" id="UP001429100"/>
    </source>
</evidence>
<dbReference type="Proteomes" id="UP000199752">
    <property type="component" value="Chromosome 7"/>
</dbReference>
<sequence length="635" mass="70372">MKPSANDDPIYELDSKKFDLYKETSVANGCYRHERYMKHPRAVRFVFAWMLIAQVLRNYDTGALPVLLGLISDEFGLDEMKLGVLGAVPYVSAMATAFIMNHPLQKYSQKWIIVTSLFFLSFGLALLISSTTSTLLYISRIIMGSMQAPLSIYIPVWVDEFTPPNKLTAWMGASQVTMIIGVATGYLITGFSLNYHNGWRYSLLAPCLLLLIMSICLVFTKSEYFNVKYFNHEGRNSEIEMGGDKMNSDDAISLDRQIKDSAAIQCSIPSSCSTELVESPYNSIAVSTKLITLNKSQENISNSNNTFSFDTRVQKISGDFSAEITKSRIEKSALSDLNDTKNTVTVEKSTDFQPTLTTHYISISRSLSLSEFTNGTSQSSQPLNPSIINLNQGPSANTTNEDKLELESSKSSVFKRLIAYSKWKCLLENSIYMLSITTLSVIYYVVTAVQFWTTRYLQQIYTTRDGIIFMSFSATAVIAPTTGIVFSGFIIDFIGGYKSERGLFYTMLFCMVSAIFATLFGALALIIDNFTVTIVGVWGLLFFGSFLVPPITGISVGVVEPQARQFATTVAMVTYHVFGFALGSLLPGAVLQLSGINRTGMTIVYGFSGLGVIVNFFACIIAYRKLRASKESMHT</sequence>
<dbReference type="Pfam" id="PF07690">
    <property type="entry name" value="MFS_1"/>
    <property type="match status" value="1"/>
</dbReference>
<evidence type="ECO:0000256" key="1">
    <source>
        <dbReference type="ARBA" id="ARBA00004141"/>
    </source>
</evidence>
<dbReference type="Proteomes" id="UP001429100">
    <property type="component" value="Unassembled WGS sequence"/>
</dbReference>
<accession>A0A0S4TKY8</accession>
<feature type="transmembrane region" description="Helical" evidence="7">
    <location>
        <begin position="533"/>
        <end position="559"/>
    </location>
</feature>
<name>A0A0S4TKY8_CRYHO</name>
<feature type="transmembrane region" description="Helical" evidence="7">
    <location>
        <begin position="135"/>
        <end position="158"/>
    </location>
</feature>
<comment type="similarity">
    <text evidence="6">Belongs to the major facilitator superfamily. Spinster (TC 2.A.1.49) family.</text>
</comment>
<dbReference type="InterPro" id="IPR036259">
    <property type="entry name" value="MFS_trans_sf"/>
</dbReference>
<reference evidence="9" key="2">
    <citation type="submission" date="2015-08" db="EMBL/GenBank/DDBJ databases">
        <authorList>
            <person name="Babu N.S."/>
            <person name="Beckwith C.J."/>
            <person name="Beseler K.G."/>
            <person name="Brison A."/>
            <person name="Carone J.V."/>
            <person name="Caskin T.P."/>
            <person name="Diamond M."/>
            <person name="Durham M.E."/>
            <person name="Foxe J.M."/>
            <person name="Go M."/>
            <person name="Henderson B.A."/>
            <person name="Jones I.B."/>
            <person name="McGettigan J.A."/>
            <person name="Micheletti S.J."/>
            <person name="Nasrallah M.E."/>
            <person name="Ortiz D."/>
            <person name="Piller C.R."/>
            <person name="Privatt S.R."/>
            <person name="Schneider S.L."/>
            <person name="Sharp S."/>
            <person name="Smith T.C."/>
            <person name="Stanton J.D."/>
            <person name="Ullery H.E."/>
            <person name="Wilson R.J."/>
            <person name="Serrano M.G."/>
            <person name="Buck G."/>
            <person name="Lee V."/>
            <person name="Wang Y."/>
            <person name="Carvalho R."/>
            <person name="Voegtly L."/>
            <person name="Shi R."/>
            <person name="Duckworth R."/>
            <person name="Johnson A."/>
            <person name="Loviza R."/>
            <person name="Walstead R."/>
            <person name="Shah Z."/>
            <person name="Kiflezghi M."/>
            <person name="Wade K."/>
            <person name="Ball S.L."/>
            <person name="Bradley K.W."/>
            <person name="Asai D.J."/>
            <person name="Bowman C.A."/>
            <person name="Russell D.A."/>
            <person name="Pope W.H."/>
            <person name="Jacobs-Sera D."/>
            <person name="Hendrix R.W."/>
            <person name="Hatfull G.F."/>
        </authorList>
    </citation>
    <scope>NUCLEOTIDE SEQUENCE [LARGE SCALE GENOMIC DNA]</scope>
</reference>
<dbReference type="VEuPathDB" id="CryptoDB:Chro.70384"/>
<dbReference type="Gene3D" id="1.20.1250.20">
    <property type="entry name" value="MFS general substrate transporter like domains"/>
    <property type="match status" value="2"/>
</dbReference>
<evidence type="ECO:0000256" key="7">
    <source>
        <dbReference type="SAM" id="Phobius"/>
    </source>
</evidence>
<dbReference type="InterPro" id="IPR011701">
    <property type="entry name" value="MFS"/>
</dbReference>
<dbReference type="CDD" id="cd06174">
    <property type="entry name" value="MFS"/>
    <property type="match status" value="1"/>
</dbReference>
<evidence type="ECO:0000313" key="9">
    <source>
        <dbReference type="EMBL" id="CUV07331.1"/>
    </source>
</evidence>
<dbReference type="VEuPathDB" id="CryptoDB:GY17_00003062"/>
<dbReference type="VEuPathDB" id="CryptoDB:CHUDEA7_3450"/>
<keyword evidence="4 7" id="KW-1133">Transmembrane helix</keyword>
<evidence type="ECO:0000256" key="3">
    <source>
        <dbReference type="ARBA" id="ARBA00022692"/>
    </source>
</evidence>
<dbReference type="VEuPathDB" id="CryptoDB:ChTU502y2012_407g1680"/>
<gene>
    <name evidence="9" type="ORF">CHUDEA7_3450</name>
    <name evidence="10" type="ORF">GY17_00003062</name>
</gene>